<proteinExistence type="predicted"/>
<dbReference type="AlphaFoldDB" id="A0A317ZLL3"/>
<protein>
    <submittedName>
        <fullName evidence="1">Uncharacterized protein</fullName>
    </submittedName>
</protein>
<evidence type="ECO:0000313" key="1">
    <source>
        <dbReference type="EMBL" id="PXA04828.1"/>
    </source>
</evidence>
<comment type="caution">
    <text evidence="1">The sequence shown here is derived from an EMBL/GenBank/DDBJ whole genome shotgun (WGS) entry which is preliminary data.</text>
</comment>
<dbReference type="RefSeq" id="WP_110130634.1">
    <property type="nucleotide sequence ID" value="NZ_QHJQ01000003.1"/>
</dbReference>
<keyword evidence="2" id="KW-1185">Reference proteome</keyword>
<reference evidence="1 2" key="1">
    <citation type="submission" date="2018-05" db="EMBL/GenBank/DDBJ databases">
        <title>Coraliomargarita sinensis sp. nov., isolated from a marine solar saltern.</title>
        <authorList>
            <person name="Zhou L.Y."/>
        </authorList>
    </citation>
    <scope>NUCLEOTIDE SEQUENCE [LARGE SCALE GENOMIC DNA]</scope>
    <source>
        <strain evidence="1 2">WN38</strain>
    </source>
</reference>
<gene>
    <name evidence="1" type="ORF">DDZ13_06595</name>
</gene>
<dbReference type="InParanoid" id="A0A317ZLL3"/>
<dbReference type="EMBL" id="QHJQ01000003">
    <property type="protein sequence ID" value="PXA04828.1"/>
    <property type="molecule type" value="Genomic_DNA"/>
</dbReference>
<sequence>MQELKNSRTAIERVLEIPAKNESVPGTQQLDVEATAFYLIDCTGEVEIRTDENSFKTYRKSTGEEFPQEQTFQRLEFRNQGSSPVSVRVWAGWGRYIDRRFEMVEAVTKARGFSEWPGGAQEVPANSSIDLPAQLGGGVISRKSVLITNLDPNEKLRLEDADNNTFLTIFPNTSVTLPISDTFSIHNDTGEAVSVNIGEIVYVEGNLITTAS</sequence>
<organism evidence="1 2">
    <name type="scientific">Coraliomargarita sinensis</name>
    <dbReference type="NCBI Taxonomy" id="2174842"/>
    <lineage>
        <taxon>Bacteria</taxon>
        <taxon>Pseudomonadati</taxon>
        <taxon>Verrucomicrobiota</taxon>
        <taxon>Opitutia</taxon>
        <taxon>Puniceicoccales</taxon>
        <taxon>Coraliomargaritaceae</taxon>
        <taxon>Coraliomargarita</taxon>
    </lineage>
</organism>
<evidence type="ECO:0000313" key="2">
    <source>
        <dbReference type="Proteomes" id="UP000247099"/>
    </source>
</evidence>
<name>A0A317ZLL3_9BACT</name>
<dbReference type="Proteomes" id="UP000247099">
    <property type="component" value="Unassembled WGS sequence"/>
</dbReference>
<accession>A0A317ZLL3</accession>